<dbReference type="GO" id="GO:0055085">
    <property type="term" value="P:transmembrane transport"/>
    <property type="evidence" value="ECO:0007669"/>
    <property type="project" value="InterPro"/>
</dbReference>
<dbReference type="InterPro" id="IPR000515">
    <property type="entry name" value="MetI-like"/>
</dbReference>
<feature type="transmembrane region" description="Helical" evidence="7">
    <location>
        <begin position="18"/>
        <end position="38"/>
    </location>
</feature>
<dbReference type="InterPro" id="IPR035906">
    <property type="entry name" value="MetI-like_sf"/>
</dbReference>
<dbReference type="AlphaFoldDB" id="A0A0B5QQT4"/>
<evidence type="ECO:0000259" key="8">
    <source>
        <dbReference type="PROSITE" id="PS50928"/>
    </source>
</evidence>
<dbReference type="STRING" id="1520.LF65_03820"/>
<feature type="transmembrane region" description="Helical" evidence="7">
    <location>
        <begin position="117"/>
        <end position="136"/>
    </location>
</feature>
<sequence length="269" mass="29878">MNNQDTAARIVKRRRGEIFYISISFTSVIMFFLVWEIATSKGLINQVFLPSPQKVWQAFIELVQQGYKGESLLSHIAISMERLFIAIFFAIIIGVPLGLIAGSSRIVRAIIDPFIEFYRPLPPLAYYTLIVLWFGIGDESKIILLFLNAFAPLLIGVIFSVQKVPLDRINGAKSLGASGINLFISVIFRSCLPDILTSLRTAIGVAYATLVAAEMVAAVSGIGWMVLDASKYLRNDIVYVGVIIMGIIAIILDSFVRFLIRKASPWLEK</sequence>
<comment type="subcellular location">
    <subcellularLocation>
        <location evidence="1 7">Cell membrane</location>
        <topology evidence="1 7">Multi-pass membrane protein</topology>
    </subcellularLocation>
</comment>
<dbReference type="Proteomes" id="UP000031866">
    <property type="component" value="Chromosome"/>
</dbReference>
<feature type="transmembrane region" description="Helical" evidence="7">
    <location>
        <begin position="204"/>
        <end position="225"/>
    </location>
</feature>
<feature type="domain" description="ABC transmembrane type-1" evidence="8">
    <location>
        <begin position="76"/>
        <end position="256"/>
    </location>
</feature>
<keyword evidence="2 7" id="KW-0813">Transport</keyword>
<dbReference type="KEGG" id="cbei:LF65_03820"/>
<evidence type="ECO:0000256" key="2">
    <source>
        <dbReference type="ARBA" id="ARBA00022448"/>
    </source>
</evidence>
<reference evidence="10" key="1">
    <citation type="submission" date="2014-12" db="EMBL/GenBank/DDBJ databases">
        <title>Genome sequence of Clostridium beijerinckii strain 59B.</title>
        <authorList>
            <person name="Little G.T."/>
            <person name="Minton N.P."/>
        </authorList>
    </citation>
    <scope>NUCLEOTIDE SEQUENCE [LARGE SCALE GENOMIC DNA]</scope>
    <source>
        <strain evidence="10">59B</strain>
    </source>
</reference>
<proteinExistence type="inferred from homology"/>
<dbReference type="GO" id="GO:0005886">
    <property type="term" value="C:plasma membrane"/>
    <property type="evidence" value="ECO:0007669"/>
    <property type="project" value="UniProtKB-SubCell"/>
</dbReference>
<dbReference type="Pfam" id="PF00528">
    <property type="entry name" value="BPD_transp_1"/>
    <property type="match status" value="1"/>
</dbReference>
<feature type="transmembrane region" description="Helical" evidence="7">
    <location>
        <begin position="143"/>
        <end position="162"/>
    </location>
</feature>
<accession>A0A0B5QQT4</accession>
<evidence type="ECO:0000256" key="6">
    <source>
        <dbReference type="ARBA" id="ARBA00023136"/>
    </source>
</evidence>
<keyword evidence="4 7" id="KW-0812">Transmembrane</keyword>
<protein>
    <submittedName>
        <fullName evidence="9">Taurine ABC transporter permease</fullName>
    </submittedName>
</protein>
<gene>
    <name evidence="9" type="ORF">LF65_03820</name>
</gene>
<dbReference type="PANTHER" id="PTHR30151:SF0">
    <property type="entry name" value="ABC TRANSPORTER PERMEASE PROTEIN MJ0413-RELATED"/>
    <property type="match status" value="1"/>
</dbReference>
<feature type="transmembrane region" description="Helical" evidence="7">
    <location>
        <begin position="237"/>
        <end position="260"/>
    </location>
</feature>
<dbReference type="Gene3D" id="1.10.3720.10">
    <property type="entry name" value="MetI-like"/>
    <property type="match status" value="1"/>
</dbReference>
<evidence type="ECO:0000256" key="7">
    <source>
        <dbReference type="RuleBase" id="RU363032"/>
    </source>
</evidence>
<evidence type="ECO:0000313" key="10">
    <source>
        <dbReference type="Proteomes" id="UP000031866"/>
    </source>
</evidence>
<evidence type="ECO:0000256" key="3">
    <source>
        <dbReference type="ARBA" id="ARBA00022475"/>
    </source>
</evidence>
<keyword evidence="5 7" id="KW-1133">Transmembrane helix</keyword>
<organism evidence="9 10">
    <name type="scientific">Clostridium beijerinckii</name>
    <name type="common">Clostridium MP</name>
    <dbReference type="NCBI Taxonomy" id="1520"/>
    <lineage>
        <taxon>Bacteria</taxon>
        <taxon>Bacillati</taxon>
        <taxon>Bacillota</taxon>
        <taxon>Clostridia</taxon>
        <taxon>Eubacteriales</taxon>
        <taxon>Clostridiaceae</taxon>
        <taxon>Clostridium</taxon>
    </lineage>
</organism>
<evidence type="ECO:0000313" key="9">
    <source>
        <dbReference type="EMBL" id="AJH00373.1"/>
    </source>
</evidence>
<name>A0A0B5QQT4_CLOBE</name>
<keyword evidence="6 7" id="KW-0472">Membrane</keyword>
<feature type="transmembrane region" description="Helical" evidence="7">
    <location>
        <begin position="83"/>
        <end position="111"/>
    </location>
</feature>
<evidence type="ECO:0000256" key="5">
    <source>
        <dbReference type="ARBA" id="ARBA00022989"/>
    </source>
</evidence>
<dbReference type="EMBL" id="CP010086">
    <property type="protein sequence ID" value="AJH00373.1"/>
    <property type="molecule type" value="Genomic_DNA"/>
</dbReference>
<evidence type="ECO:0000256" key="4">
    <source>
        <dbReference type="ARBA" id="ARBA00022692"/>
    </source>
</evidence>
<comment type="similarity">
    <text evidence="7">Belongs to the binding-protein-dependent transport system permease family.</text>
</comment>
<dbReference type="SUPFAM" id="SSF161098">
    <property type="entry name" value="MetI-like"/>
    <property type="match status" value="1"/>
</dbReference>
<dbReference type="PROSITE" id="PS50928">
    <property type="entry name" value="ABC_TM1"/>
    <property type="match status" value="1"/>
</dbReference>
<dbReference type="OrthoDB" id="9796361at2"/>
<keyword evidence="3" id="KW-1003">Cell membrane</keyword>
<dbReference type="PANTHER" id="PTHR30151">
    <property type="entry name" value="ALKANE SULFONATE ABC TRANSPORTER-RELATED, MEMBRANE SUBUNIT"/>
    <property type="match status" value="1"/>
</dbReference>
<dbReference type="RefSeq" id="WP_041898126.1">
    <property type="nucleotide sequence ID" value="NZ_CP010086.2"/>
</dbReference>
<dbReference type="CDD" id="cd06261">
    <property type="entry name" value="TM_PBP2"/>
    <property type="match status" value="1"/>
</dbReference>
<evidence type="ECO:0000256" key="1">
    <source>
        <dbReference type="ARBA" id="ARBA00004651"/>
    </source>
</evidence>